<keyword evidence="2" id="KW-1185">Reference proteome</keyword>
<evidence type="ECO:0000313" key="1">
    <source>
        <dbReference type="EMBL" id="SDY77798.1"/>
    </source>
</evidence>
<dbReference type="RefSeq" id="WP_092550798.1">
    <property type="nucleotide sequence ID" value="NZ_FNPZ01000001.1"/>
</dbReference>
<dbReference type="Proteomes" id="UP000198891">
    <property type="component" value="Unassembled WGS sequence"/>
</dbReference>
<evidence type="ECO:0000313" key="2">
    <source>
        <dbReference type="Proteomes" id="UP000198891"/>
    </source>
</evidence>
<dbReference type="EMBL" id="FNPZ01000001">
    <property type="protein sequence ID" value="SDY77798.1"/>
    <property type="molecule type" value="Genomic_DNA"/>
</dbReference>
<gene>
    <name evidence="1" type="ORF">SAMN05216554_1486</name>
</gene>
<dbReference type="InterPro" id="IPR032710">
    <property type="entry name" value="NTF2-like_dom_sf"/>
</dbReference>
<protein>
    <recommendedName>
        <fullName evidence="3">SnoaL-like domain-containing protein</fullName>
    </recommendedName>
</protein>
<accession>A0A1H3MMY5</accession>
<organism evidence="1 2">
    <name type="scientific">Herbiconiux ginsengi</name>
    <dbReference type="NCBI Taxonomy" id="381665"/>
    <lineage>
        <taxon>Bacteria</taxon>
        <taxon>Bacillati</taxon>
        <taxon>Actinomycetota</taxon>
        <taxon>Actinomycetes</taxon>
        <taxon>Micrococcales</taxon>
        <taxon>Microbacteriaceae</taxon>
        <taxon>Herbiconiux</taxon>
    </lineage>
</organism>
<dbReference type="OrthoDB" id="8684708at2"/>
<evidence type="ECO:0008006" key="3">
    <source>
        <dbReference type="Google" id="ProtNLM"/>
    </source>
</evidence>
<sequence>MSIRFPFQVAVYLDAVARDDLEASLATFTPDAVVIDEGRSRRGPEIREWRQTTASEYTYTTDFRTLEGQDETHFVALHHLEGDFPGGVVDLRYRFELAPDGRIARLEIAP</sequence>
<name>A0A1H3MMY5_9MICO</name>
<proteinExistence type="predicted"/>
<dbReference type="Gene3D" id="3.10.450.50">
    <property type="match status" value="1"/>
</dbReference>
<dbReference type="AlphaFoldDB" id="A0A1H3MMY5"/>
<dbReference type="SUPFAM" id="SSF54427">
    <property type="entry name" value="NTF2-like"/>
    <property type="match status" value="1"/>
</dbReference>
<reference evidence="1 2" key="1">
    <citation type="submission" date="2016-10" db="EMBL/GenBank/DDBJ databases">
        <authorList>
            <person name="de Groot N.N."/>
        </authorList>
    </citation>
    <scope>NUCLEOTIDE SEQUENCE [LARGE SCALE GENOMIC DNA]</scope>
    <source>
        <strain evidence="1 2">CGMCC 4.3491</strain>
    </source>
</reference>